<name>A0A1A7YLQ2_9TELE</name>
<feature type="compositionally biased region" description="Basic residues" evidence="1">
    <location>
        <begin position="491"/>
        <end position="500"/>
    </location>
</feature>
<feature type="compositionally biased region" description="Basic and acidic residues" evidence="1">
    <location>
        <begin position="219"/>
        <end position="229"/>
    </location>
</feature>
<feature type="compositionally biased region" description="Basic and acidic residues" evidence="1">
    <location>
        <begin position="308"/>
        <end position="323"/>
    </location>
</feature>
<dbReference type="AlphaFoldDB" id="A0A1A7YLQ2"/>
<feature type="region of interest" description="Disordered" evidence="1">
    <location>
        <begin position="345"/>
        <end position="760"/>
    </location>
</feature>
<feature type="compositionally biased region" description="Basic residues" evidence="1">
    <location>
        <begin position="568"/>
        <end position="577"/>
    </location>
</feature>
<sequence>MSRLPNSERSLVQSGQGEVADGPGEANSDSGDSLFITQKDVPEAVRSWRRHHNLGPDSKIQHQLDLAELGPDPPPSSSSSSDEEPKTARKRKNGCYKVPKFKFSFLNENNKSKPIINNVKNAKFQSYAMASFITSVRELWRSFELGGDLAASLPTIDKNGEILSSMSEGGEETSEDEDIKVVERKCFVTPLRETRSQSWNSSDKRSNEKKRQIKAFNKSQKEQEWTDRGSKKLTKEFLSSASESSDDGAVVLKVEEASKADILTQTERLTAKRLISNVSFATACQPSPEKHTQRDQEVRVAPAEINSEEFHMDEQSKSERAECELENQNTSSVGIYDDSLCRKSRVKKRKKIKDREDGKELNQKEIDDQHDLVDIAEEEQHLSQQSDAPVLKLTEKRRKKKKEKSAEDVVRQGQSEEQVEDDSVEKWTISKKRKKKKEKSAEEVGQGQPEEQVDDDFVENNKGTVSKKTKRRNEVEVNTAAETTGDGSTQKQKKKKKKKHLDLNVSQTSPGHQEETGKHLENTKESQEITESRSTKRKKKKESTSTDDPPIAEHNDAVTMETDVSLMVKKKKKKRRSISVTDDIWHTAEEDENTQKEKERAELKTKKKKMRESSSAVICEETVASGDDSVSTQKKKKKSSFLAADEVEKSRKKHKQQHSSAPSAAPPDSGAEALTAASADATEVYSKSKDGGKKRRSLLLQSVWKEKQILRNWRMHPKRKKKPKRNDSDVMSSTEKLESYAVVENSQTDEAVVKKKKKKR</sequence>
<accession>A0A1A7YLQ2</accession>
<organism evidence="2">
    <name type="scientific">Iconisemion striatum</name>
    <dbReference type="NCBI Taxonomy" id="60296"/>
    <lineage>
        <taxon>Eukaryota</taxon>
        <taxon>Metazoa</taxon>
        <taxon>Chordata</taxon>
        <taxon>Craniata</taxon>
        <taxon>Vertebrata</taxon>
        <taxon>Euteleostomi</taxon>
        <taxon>Actinopterygii</taxon>
        <taxon>Neopterygii</taxon>
        <taxon>Teleostei</taxon>
        <taxon>Neoteleostei</taxon>
        <taxon>Acanthomorphata</taxon>
        <taxon>Ovalentaria</taxon>
        <taxon>Atherinomorphae</taxon>
        <taxon>Cyprinodontiformes</taxon>
        <taxon>Nothobranchiidae</taxon>
        <taxon>Iconisemion</taxon>
    </lineage>
</organism>
<feature type="compositionally biased region" description="Polar residues" evidence="1">
    <location>
        <begin position="480"/>
        <end position="489"/>
    </location>
</feature>
<protein>
    <submittedName>
        <fullName evidence="2">Retinitis pigmentosa GTPase regulator a</fullName>
    </submittedName>
</protein>
<feature type="compositionally biased region" description="Basic residues" evidence="1">
    <location>
        <begin position="713"/>
        <end position="724"/>
    </location>
</feature>
<feature type="compositionally biased region" description="Basic and acidic residues" evidence="1">
    <location>
        <begin position="512"/>
        <end position="534"/>
    </location>
</feature>
<feature type="region of interest" description="Disordered" evidence="1">
    <location>
        <begin position="1"/>
        <end position="92"/>
    </location>
</feature>
<feature type="compositionally biased region" description="Basic residues" evidence="1">
    <location>
        <begin position="429"/>
        <end position="438"/>
    </location>
</feature>
<reference evidence="2" key="1">
    <citation type="submission" date="2016-05" db="EMBL/GenBank/DDBJ databases">
        <authorList>
            <person name="Lavstsen T."/>
            <person name="Jespersen J.S."/>
        </authorList>
    </citation>
    <scope>NUCLEOTIDE SEQUENCE</scope>
    <source>
        <tissue evidence="2">Brain</tissue>
    </source>
</reference>
<dbReference type="EMBL" id="HADW01006956">
    <property type="protein sequence ID" value="SBP08356.1"/>
    <property type="molecule type" value="Transcribed_RNA"/>
</dbReference>
<dbReference type="EMBL" id="HADX01008842">
    <property type="protein sequence ID" value="SBP31074.1"/>
    <property type="molecule type" value="Transcribed_RNA"/>
</dbReference>
<evidence type="ECO:0000256" key="1">
    <source>
        <dbReference type="SAM" id="MobiDB-lite"/>
    </source>
</evidence>
<feature type="region of interest" description="Disordered" evidence="1">
    <location>
        <begin position="196"/>
        <end position="229"/>
    </location>
</feature>
<feature type="compositionally biased region" description="Basic and acidic residues" evidence="1">
    <location>
        <begin position="288"/>
        <end position="298"/>
    </location>
</feature>
<feature type="compositionally biased region" description="Basic and acidic residues" evidence="1">
    <location>
        <begin position="353"/>
        <end position="381"/>
    </location>
</feature>
<feature type="compositionally biased region" description="Basic and acidic residues" evidence="1">
    <location>
        <begin position="583"/>
        <end position="604"/>
    </location>
</feature>
<feature type="compositionally biased region" description="Low complexity" evidence="1">
    <location>
        <begin position="658"/>
        <end position="683"/>
    </location>
</feature>
<feature type="region of interest" description="Disordered" evidence="1">
    <location>
        <begin position="285"/>
        <end position="329"/>
    </location>
</feature>
<proteinExistence type="predicted"/>
<evidence type="ECO:0000313" key="2">
    <source>
        <dbReference type="EMBL" id="SBP31074.1"/>
    </source>
</evidence>
<gene>
    <name evidence="2" type="primary">RPGRA</name>
</gene>
<feature type="compositionally biased region" description="Polar residues" evidence="1">
    <location>
        <begin position="1"/>
        <end position="16"/>
    </location>
</feature>
<reference evidence="2" key="2">
    <citation type="submission" date="2016-06" db="EMBL/GenBank/DDBJ databases">
        <title>The genome of a short-lived fish provides insights into sex chromosome evolution and the genetic control of aging.</title>
        <authorList>
            <person name="Reichwald K."/>
            <person name="Felder M."/>
            <person name="Petzold A."/>
            <person name="Koch P."/>
            <person name="Groth M."/>
            <person name="Platzer M."/>
        </authorList>
    </citation>
    <scope>NUCLEOTIDE SEQUENCE</scope>
    <source>
        <tissue evidence="2">Brain</tissue>
    </source>
</reference>